<feature type="domain" description="Polysaccharide export protein N-terminal" evidence="4">
    <location>
        <begin position="43"/>
        <end position="147"/>
    </location>
</feature>
<protein>
    <submittedName>
        <fullName evidence="5">Sugar transporter</fullName>
    </submittedName>
</protein>
<evidence type="ECO:0000256" key="2">
    <source>
        <dbReference type="SAM" id="Phobius"/>
    </source>
</evidence>
<dbReference type="InterPro" id="IPR049712">
    <property type="entry name" value="Poly_export"/>
</dbReference>
<dbReference type="Proteomes" id="UP000028623">
    <property type="component" value="Unassembled WGS sequence"/>
</dbReference>
<accession>A0A085BFJ7</accession>
<keyword evidence="6" id="KW-1185">Reference proteome</keyword>
<dbReference type="PANTHER" id="PTHR33619">
    <property type="entry name" value="POLYSACCHARIDE EXPORT PROTEIN GFCE-RELATED"/>
    <property type="match status" value="1"/>
</dbReference>
<dbReference type="Gene3D" id="3.30.1950.10">
    <property type="entry name" value="wza like domain"/>
    <property type="match status" value="1"/>
</dbReference>
<dbReference type="EMBL" id="JPLY01000004">
    <property type="protein sequence ID" value="KFC21242.1"/>
    <property type="molecule type" value="Genomic_DNA"/>
</dbReference>
<proteinExistence type="predicted"/>
<feature type="signal peptide" evidence="3">
    <location>
        <begin position="1"/>
        <end position="22"/>
    </location>
</feature>
<evidence type="ECO:0000259" key="4">
    <source>
        <dbReference type="Pfam" id="PF02563"/>
    </source>
</evidence>
<dbReference type="STRING" id="421072.SAMN04488097_0633"/>
<sequence length="267" mass="29374">MKRVLSIIFMASLFCVIFSCKSKDNIDYMTNIEQTAINTSLQTSTFTIQPGDQLMISVTAKDNDVVKPFNQNYSSGEISQYSLSSSNLPMQGQTSVSGPSYLVDSKGNIQYPILGELSTSGKTIEQFRDVVRERLKQYVKDPGVNVRNTNFKVTVLGEVSKTGTFLIPDGQSVTILSMLGMAGDLTIYGQRQNVLIVRNIDGTTTKEYIDLTNAEFINSPYYYVKQNDVIYVAPNKAKKGSSSFGPQTGIFISVASVVVGLLALLFR</sequence>
<organism evidence="5 6">
    <name type="scientific">Epilithonimonas lactis</name>
    <dbReference type="NCBI Taxonomy" id="421072"/>
    <lineage>
        <taxon>Bacteria</taxon>
        <taxon>Pseudomonadati</taxon>
        <taxon>Bacteroidota</taxon>
        <taxon>Flavobacteriia</taxon>
        <taxon>Flavobacteriales</taxon>
        <taxon>Weeksellaceae</taxon>
        <taxon>Chryseobacterium group</taxon>
        <taxon>Epilithonimonas</taxon>
    </lineage>
</organism>
<dbReference type="AlphaFoldDB" id="A0A085BFJ7"/>
<keyword evidence="2" id="KW-0812">Transmembrane</keyword>
<reference evidence="5 6" key="1">
    <citation type="submission" date="2014-07" db="EMBL/GenBank/DDBJ databases">
        <title>Epilithonimonas lactis LMG 22401 Genome.</title>
        <authorList>
            <person name="Pipes S.E."/>
            <person name="Stropko S.J."/>
        </authorList>
    </citation>
    <scope>NUCLEOTIDE SEQUENCE [LARGE SCALE GENOMIC DNA]</scope>
    <source>
        <strain evidence="5 6">LMG 24401</strain>
    </source>
</reference>
<dbReference type="PANTHER" id="PTHR33619:SF3">
    <property type="entry name" value="POLYSACCHARIDE EXPORT PROTEIN GFCE-RELATED"/>
    <property type="match status" value="1"/>
</dbReference>
<dbReference type="PROSITE" id="PS51257">
    <property type="entry name" value="PROKAR_LIPOPROTEIN"/>
    <property type="match status" value="1"/>
</dbReference>
<keyword evidence="5" id="KW-0762">Sugar transport</keyword>
<keyword evidence="2" id="KW-1133">Transmembrane helix</keyword>
<dbReference type="OrthoDB" id="662756at2"/>
<dbReference type="InterPro" id="IPR003715">
    <property type="entry name" value="Poly_export_N"/>
</dbReference>
<dbReference type="Pfam" id="PF02563">
    <property type="entry name" value="Poly_export"/>
    <property type="match status" value="1"/>
</dbReference>
<evidence type="ECO:0000313" key="5">
    <source>
        <dbReference type="EMBL" id="KFC21242.1"/>
    </source>
</evidence>
<keyword evidence="5" id="KW-0813">Transport</keyword>
<gene>
    <name evidence="5" type="ORF">IO89_13655</name>
</gene>
<evidence type="ECO:0000256" key="1">
    <source>
        <dbReference type="ARBA" id="ARBA00022729"/>
    </source>
</evidence>
<keyword evidence="2" id="KW-0472">Membrane</keyword>
<name>A0A085BFJ7_9FLAO</name>
<comment type="caution">
    <text evidence="5">The sequence shown here is derived from an EMBL/GenBank/DDBJ whole genome shotgun (WGS) entry which is preliminary data.</text>
</comment>
<feature type="transmembrane region" description="Helical" evidence="2">
    <location>
        <begin position="248"/>
        <end position="266"/>
    </location>
</feature>
<keyword evidence="1 3" id="KW-0732">Signal</keyword>
<feature type="chain" id="PRO_5001786879" evidence="3">
    <location>
        <begin position="23"/>
        <end position="267"/>
    </location>
</feature>
<evidence type="ECO:0000256" key="3">
    <source>
        <dbReference type="SAM" id="SignalP"/>
    </source>
</evidence>
<dbReference type="eggNOG" id="COG1596">
    <property type="taxonomic scope" value="Bacteria"/>
</dbReference>
<dbReference type="GO" id="GO:0015159">
    <property type="term" value="F:polysaccharide transmembrane transporter activity"/>
    <property type="evidence" value="ECO:0007669"/>
    <property type="project" value="InterPro"/>
</dbReference>
<dbReference type="Gene3D" id="3.10.560.10">
    <property type="entry name" value="Outer membrane lipoprotein wza domain like"/>
    <property type="match status" value="1"/>
</dbReference>
<evidence type="ECO:0000313" key="6">
    <source>
        <dbReference type="Proteomes" id="UP000028623"/>
    </source>
</evidence>